<organism evidence="2 3">
    <name type="scientific">Solanum tuberosum</name>
    <name type="common">Potato</name>
    <dbReference type="NCBI Taxonomy" id="4113"/>
    <lineage>
        <taxon>Eukaryota</taxon>
        <taxon>Viridiplantae</taxon>
        <taxon>Streptophyta</taxon>
        <taxon>Embryophyta</taxon>
        <taxon>Tracheophyta</taxon>
        <taxon>Spermatophyta</taxon>
        <taxon>Magnoliopsida</taxon>
        <taxon>eudicotyledons</taxon>
        <taxon>Gunneridae</taxon>
        <taxon>Pentapetalae</taxon>
        <taxon>asterids</taxon>
        <taxon>lamiids</taxon>
        <taxon>Solanales</taxon>
        <taxon>Solanaceae</taxon>
        <taxon>Solanoideae</taxon>
        <taxon>Solaneae</taxon>
        <taxon>Solanum</taxon>
    </lineage>
</organism>
<dbReference type="InParanoid" id="M1DYK8"/>
<evidence type="ECO:0000313" key="3">
    <source>
        <dbReference type="Proteomes" id="UP000011115"/>
    </source>
</evidence>
<dbReference type="PaxDb" id="4113-PGSC0003DMT400096501"/>
<sequence>MTNAKGLYKTYERSNTPWSSRCDYLEGVMLQRSREEKGQNVWVRLPGTTLRVPEEVHNPWPNKLPRQLEVVHGGSGSVSRTSFTNGQKVALHRGDTADSTVSECNLQKLHGTSPHRGLGS</sequence>
<evidence type="ECO:0000313" key="2">
    <source>
        <dbReference type="EnsemblPlants" id="PGSC0003DMT400096501"/>
    </source>
</evidence>
<protein>
    <submittedName>
        <fullName evidence="2">Uncharacterized protein</fullName>
    </submittedName>
</protein>
<dbReference type="HOGENOM" id="CLU_140667_0_0_1"/>
<reference evidence="2" key="2">
    <citation type="submission" date="2015-06" db="UniProtKB">
        <authorList>
            <consortium name="EnsemblPlants"/>
        </authorList>
    </citation>
    <scope>IDENTIFICATION</scope>
    <source>
        <strain evidence="2">DM1-3 516 R44</strain>
    </source>
</reference>
<proteinExistence type="predicted"/>
<dbReference type="Proteomes" id="UP000011115">
    <property type="component" value="Unassembled WGS sequence"/>
</dbReference>
<feature type="region of interest" description="Disordered" evidence="1">
    <location>
        <begin position="95"/>
        <end position="120"/>
    </location>
</feature>
<accession>M1DYK8</accession>
<name>M1DYK8_SOLTU</name>
<evidence type="ECO:0000256" key="1">
    <source>
        <dbReference type="SAM" id="MobiDB-lite"/>
    </source>
</evidence>
<dbReference type="Gramene" id="PGSC0003DMT400096501">
    <property type="protein sequence ID" value="PGSC0003DMT400096501"/>
    <property type="gene ID" value="PGSC0003DMG400046072"/>
</dbReference>
<dbReference type="EnsemblPlants" id="PGSC0003DMT400096501">
    <property type="protein sequence ID" value="PGSC0003DMT400096501"/>
    <property type="gene ID" value="PGSC0003DMG400046072"/>
</dbReference>
<dbReference type="AlphaFoldDB" id="M1DYK8"/>
<reference evidence="3" key="1">
    <citation type="journal article" date="2011" name="Nature">
        <title>Genome sequence and analysis of the tuber crop potato.</title>
        <authorList>
            <consortium name="The Potato Genome Sequencing Consortium"/>
        </authorList>
    </citation>
    <scope>NUCLEOTIDE SEQUENCE [LARGE SCALE GENOMIC DNA]</scope>
    <source>
        <strain evidence="3">cv. DM1-3 516 R44</strain>
    </source>
</reference>
<keyword evidence="3" id="KW-1185">Reference proteome</keyword>